<accession>A0ABU1ZRE6</accession>
<dbReference type="InterPro" id="IPR017740">
    <property type="entry name" value="TssA-like"/>
</dbReference>
<evidence type="ECO:0000259" key="1">
    <source>
        <dbReference type="Pfam" id="PF06812"/>
    </source>
</evidence>
<gene>
    <name evidence="2" type="ORF">J2X15_002413</name>
</gene>
<name>A0ABU1ZRE6_9BURK</name>
<proteinExistence type="predicted"/>
<keyword evidence="3" id="KW-1185">Reference proteome</keyword>
<evidence type="ECO:0000313" key="3">
    <source>
        <dbReference type="Proteomes" id="UP001268089"/>
    </source>
</evidence>
<reference evidence="2 3" key="1">
    <citation type="submission" date="2023-07" db="EMBL/GenBank/DDBJ databases">
        <title>Sorghum-associated microbial communities from plants grown in Nebraska, USA.</title>
        <authorList>
            <person name="Schachtman D."/>
        </authorList>
    </citation>
    <scope>NUCLEOTIDE SEQUENCE [LARGE SCALE GENOMIC DNA]</scope>
    <source>
        <strain evidence="2 3">BE308</strain>
    </source>
</reference>
<dbReference type="RefSeq" id="WP_310343109.1">
    <property type="nucleotide sequence ID" value="NZ_JAVDXO010000005.1"/>
</dbReference>
<organism evidence="2 3">
    <name type="scientific">Rhodoferax saidenbachensis</name>
    <dbReference type="NCBI Taxonomy" id="1484693"/>
    <lineage>
        <taxon>Bacteria</taxon>
        <taxon>Pseudomonadati</taxon>
        <taxon>Pseudomonadota</taxon>
        <taxon>Betaproteobacteria</taxon>
        <taxon>Burkholderiales</taxon>
        <taxon>Comamonadaceae</taxon>
        <taxon>Rhodoferax</taxon>
    </lineage>
</organism>
<dbReference type="Pfam" id="PF06812">
    <property type="entry name" value="ImpA_N"/>
    <property type="match status" value="1"/>
</dbReference>
<dbReference type="PANTHER" id="PTHR37951">
    <property type="entry name" value="CYTOPLASMIC PROTEIN-RELATED"/>
    <property type="match status" value="1"/>
</dbReference>
<protein>
    <submittedName>
        <fullName evidence="2">Type VI secretion system protein ImpA</fullName>
    </submittedName>
</protein>
<comment type="caution">
    <text evidence="2">The sequence shown here is derived from an EMBL/GenBank/DDBJ whole genome shotgun (WGS) entry which is preliminary data.</text>
</comment>
<evidence type="ECO:0000313" key="2">
    <source>
        <dbReference type="EMBL" id="MDR7307126.1"/>
    </source>
</evidence>
<dbReference type="InterPro" id="IPR010657">
    <property type="entry name" value="ImpA_N"/>
</dbReference>
<feature type="domain" description="ImpA N-terminal" evidence="1">
    <location>
        <begin position="16"/>
        <end position="137"/>
    </location>
</feature>
<sequence length="389" mass="43010">MDDSDEFQPDVEGLLVPVAGELPAGPSMRYDPQYMAIRIAREEEDPRLPMREWERPLKKADWRAVADNACAILRSRSKDFQVAAWLCEAWIQQHQLKGFHAAVRLITGLVDGYWDTAHPQIEAEDDEARIAPLYWMNENLPRVLMLRVPLMHLPERMPSAVNVFDWDQALALENRKPEGKKPTSAKNAAVVDSPIPTRSEIVAGASGTQLQLLIDNRGLLLASVAAWEAFTQALNEKMGMQAPSVAKVPDVLQRMLRMCDTLIAGREPLPKTPTVVTPAPAPTAPFVPVRATESLATVAPAAPLSASTPLPESDNAMGPINSREDAYRMLDAVAEYLQKTEPHSPTPYLVKRAVTWGRMSLGDLMQEIVREEGDIGRYFSLLGIKGPKG</sequence>
<dbReference type="PANTHER" id="PTHR37951:SF1">
    <property type="entry name" value="TYPE VI SECRETION SYSTEM COMPONENT TSSA1"/>
    <property type="match status" value="1"/>
</dbReference>
<dbReference type="EMBL" id="JAVDXO010000005">
    <property type="protein sequence ID" value="MDR7307126.1"/>
    <property type="molecule type" value="Genomic_DNA"/>
</dbReference>
<dbReference type="NCBIfam" id="TIGR03363">
    <property type="entry name" value="VI_chp_8"/>
    <property type="match status" value="1"/>
</dbReference>
<dbReference type="Proteomes" id="UP001268089">
    <property type="component" value="Unassembled WGS sequence"/>
</dbReference>